<sequence length="69" mass="7643">VIYLDSQLKNKIEVSVGRIKFVTFVKTSSDTNQDISDEKRISGSETDISSNTDDSKDGKAINVHNINNI</sequence>
<proteinExistence type="predicted"/>
<accession>A0A9N9IME8</accession>
<keyword evidence="3" id="KW-1185">Reference proteome</keyword>
<comment type="caution">
    <text evidence="2">The sequence shown here is derived from an EMBL/GenBank/DDBJ whole genome shotgun (WGS) entry which is preliminary data.</text>
</comment>
<gene>
    <name evidence="2" type="ORF">FCALED_LOCUS15787</name>
</gene>
<evidence type="ECO:0000256" key="1">
    <source>
        <dbReference type="SAM" id="MobiDB-lite"/>
    </source>
</evidence>
<evidence type="ECO:0000313" key="3">
    <source>
        <dbReference type="Proteomes" id="UP000789570"/>
    </source>
</evidence>
<evidence type="ECO:0000313" key="2">
    <source>
        <dbReference type="EMBL" id="CAG8743420.1"/>
    </source>
</evidence>
<dbReference type="EMBL" id="CAJVPQ010015687">
    <property type="protein sequence ID" value="CAG8743420.1"/>
    <property type="molecule type" value="Genomic_DNA"/>
</dbReference>
<protein>
    <submittedName>
        <fullName evidence="2">11963_t:CDS:1</fullName>
    </submittedName>
</protein>
<reference evidence="2" key="1">
    <citation type="submission" date="2021-06" db="EMBL/GenBank/DDBJ databases">
        <authorList>
            <person name="Kallberg Y."/>
            <person name="Tangrot J."/>
            <person name="Rosling A."/>
        </authorList>
    </citation>
    <scope>NUCLEOTIDE SEQUENCE</scope>
    <source>
        <strain evidence="2">UK204</strain>
    </source>
</reference>
<feature type="compositionally biased region" description="Polar residues" evidence="1">
    <location>
        <begin position="43"/>
        <end position="52"/>
    </location>
</feature>
<organism evidence="2 3">
    <name type="scientific">Funneliformis caledonium</name>
    <dbReference type="NCBI Taxonomy" id="1117310"/>
    <lineage>
        <taxon>Eukaryota</taxon>
        <taxon>Fungi</taxon>
        <taxon>Fungi incertae sedis</taxon>
        <taxon>Mucoromycota</taxon>
        <taxon>Glomeromycotina</taxon>
        <taxon>Glomeromycetes</taxon>
        <taxon>Glomerales</taxon>
        <taxon>Glomeraceae</taxon>
        <taxon>Funneliformis</taxon>
    </lineage>
</organism>
<dbReference type="AlphaFoldDB" id="A0A9N9IME8"/>
<feature type="non-terminal residue" evidence="2">
    <location>
        <position position="1"/>
    </location>
</feature>
<name>A0A9N9IME8_9GLOM</name>
<feature type="region of interest" description="Disordered" evidence="1">
    <location>
        <begin position="29"/>
        <end position="69"/>
    </location>
</feature>
<dbReference type="Proteomes" id="UP000789570">
    <property type="component" value="Unassembled WGS sequence"/>
</dbReference>